<dbReference type="Proteomes" id="UP000313359">
    <property type="component" value="Unassembled WGS sequence"/>
</dbReference>
<reference evidence="1" key="1">
    <citation type="journal article" date="2018" name="Genome Biol. Evol.">
        <title>Genomics and development of Lentinus tigrinus, a white-rot wood-decaying mushroom with dimorphic fruiting bodies.</title>
        <authorList>
            <person name="Wu B."/>
            <person name="Xu Z."/>
            <person name="Knudson A."/>
            <person name="Carlson A."/>
            <person name="Chen N."/>
            <person name="Kovaka S."/>
            <person name="LaButti K."/>
            <person name="Lipzen A."/>
            <person name="Pennachio C."/>
            <person name="Riley R."/>
            <person name="Schakwitz W."/>
            <person name="Umezawa K."/>
            <person name="Ohm R.A."/>
            <person name="Grigoriev I.V."/>
            <person name="Nagy L.G."/>
            <person name="Gibbons J."/>
            <person name="Hibbett D."/>
        </authorList>
    </citation>
    <scope>NUCLEOTIDE SEQUENCE [LARGE SCALE GENOMIC DNA]</scope>
    <source>
        <strain evidence="1">ALCF2SS1-6</strain>
    </source>
</reference>
<evidence type="ECO:0000313" key="2">
    <source>
        <dbReference type="Proteomes" id="UP000313359"/>
    </source>
</evidence>
<evidence type="ECO:0000313" key="1">
    <source>
        <dbReference type="EMBL" id="RPD63194.1"/>
    </source>
</evidence>
<name>A0A5C2SIT9_9APHY</name>
<accession>A0A5C2SIT9</accession>
<dbReference type="EMBL" id="ML122257">
    <property type="protein sequence ID" value="RPD63194.1"/>
    <property type="molecule type" value="Genomic_DNA"/>
</dbReference>
<proteinExistence type="predicted"/>
<organism evidence="1 2">
    <name type="scientific">Lentinus tigrinus ALCF2SS1-6</name>
    <dbReference type="NCBI Taxonomy" id="1328759"/>
    <lineage>
        <taxon>Eukaryota</taxon>
        <taxon>Fungi</taxon>
        <taxon>Dikarya</taxon>
        <taxon>Basidiomycota</taxon>
        <taxon>Agaricomycotina</taxon>
        <taxon>Agaricomycetes</taxon>
        <taxon>Polyporales</taxon>
        <taxon>Polyporaceae</taxon>
        <taxon>Lentinus</taxon>
    </lineage>
</organism>
<keyword evidence="2" id="KW-1185">Reference proteome</keyword>
<sequence length="152" mass="17029">MSRPPVLDPPHLCAFLTRPRRCSERREQHSPTQTSSPWLPSCSHLSNTHPRGHARPLAIWLLAYLPSISNPVWSVTRSRTPVLGTPDADLVICVAEISFFHLLHRSHQRQSDPRTPNPVSSASTTASCINVNFCDSQSPRAGRCPELWHDNI</sequence>
<dbReference type="AlphaFoldDB" id="A0A5C2SIT9"/>
<protein>
    <submittedName>
        <fullName evidence="1">Uncharacterized protein</fullName>
    </submittedName>
</protein>
<gene>
    <name evidence="1" type="ORF">L227DRAFT_417177</name>
</gene>